<accession>L7F9B6</accession>
<comment type="caution">
    <text evidence="3">The sequence shown here is derived from an EMBL/GenBank/DDBJ whole genome shotgun (WGS) entry which is preliminary data.</text>
</comment>
<dbReference type="PATRIC" id="fig|698760.3.peg.3629"/>
<dbReference type="SUPFAM" id="SSF143120">
    <property type="entry name" value="YefM-like"/>
    <property type="match status" value="1"/>
</dbReference>
<sequence length="109" mass="12158">MATTRTEHRAKIAEARNVLGEVISRARYADEPTILVNRGKEAAVIVSHPFYEQALADRAFIERLRGMASLPVEVSPEERPALLQRARIVYEALESAERDVNAARTIAES</sequence>
<organism evidence="3 4">
    <name type="scientific">Streptomyces turgidiscabies (strain Car8)</name>
    <dbReference type="NCBI Taxonomy" id="698760"/>
    <lineage>
        <taxon>Bacteria</taxon>
        <taxon>Bacillati</taxon>
        <taxon>Actinomycetota</taxon>
        <taxon>Actinomycetes</taxon>
        <taxon>Kitasatosporales</taxon>
        <taxon>Streptomycetaceae</taxon>
        <taxon>Streptomyces</taxon>
    </lineage>
</organism>
<evidence type="ECO:0000256" key="2">
    <source>
        <dbReference type="RuleBase" id="RU362080"/>
    </source>
</evidence>
<dbReference type="RefSeq" id="WP_006377147.1">
    <property type="nucleotide sequence ID" value="NZ_AEJB01000272.1"/>
</dbReference>
<dbReference type="AlphaFoldDB" id="L7F9B6"/>
<comment type="function">
    <text evidence="2">Antitoxin component of a type II toxin-antitoxin (TA) system.</text>
</comment>
<dbReference type="InterPro" id="IPR036165">
    <property type="entry name" value="YefM-like_sf"/>
</dbReference>
<dbReference type="EMBL" id="AEJB01000272">
    <property type="protein sequence ID" value="ELP67621.1"/>
    <property type="molecule type" value="Genomic_DNA"/>
</dbReference>
<gene>
    <name evidence="3" type="ORF">STRTUCAR8_08615</name>
</gene>
<name>L7F9B6_STRT8</name>
<protein>
    <recommendedName>
        <fullName evidence="2">Antitoxin</fullName>
    </recommendedName>
</protein>
<proteinExistence type="inferred from homology"/>
<keyword evidence="4" id="KW-1185">Reference proteome</keyword>
<evidence type="ECO:0000256" key="1">
    <source>
        <dbReference type="ARBA" id="ARBA00009981"/>
    </source>
</evidence>
<reference evidence="3 4" key="1">
    <citation type="journal article" date="2011" name="Plasmid">
        <title>Streptomyces turgidiscabies Car8 contains a modular pathogenicity island that shares virulence genes with other actinobacterial plant pathogens.</title>
        <authorList>
            <person name="Huguet-Tapia J.C."/>
            <person name="Badger J.H."/>
            <person name="Loria R."/>
            <person name="Pettis G.S."/>
        </authorList>
    </citation>
    <scope>NUCLEOTIDE SEQUENCE [LARGE SCALE GENOMIC DNA]</scope>
    <source>
        <strain evidence="3 4">Car8</strain>
    </source>
</reference>
<comment type="similarity">
    <text evidence="1 2">Belongs to the phD/YefM antitoxin family.</text>
</comment>
<dbReference type="Proteomes" id="UP000010931">
    <property type="component" value="Unassembled WGS sequence"/>
</dbReference>
<dbReference type="Gene3D" id="3.40.1620.10">
    <property type="entry name" value="YefM-like domain"/>
    <property type="match status" value="1"/>
</dbReference>
<evidence type="ECO:0000313" key="4">
    <source>
        <dbReference type="Proteomes" id="UP000010931"/>
    </source>
</evidence>
<dbReference type="InterPro" id="IPR006442">
    <property type="entry name" value="Antitoxin_Phd/YefM"/>
</dbReference>
<evidence type="ECO:0000313" key="3">
    <source>
        <dbReference type="EMBL" id="ELP67621.1"/>
    </source>
</evidence>
<dbReference type="Pfam" id="PF02604">
    <property type="entry name" value="PhdYeFM_antitox"/>
    <property type="match status" value="1"/>
</dbReference>
<dbReference type="NCBIfam" id="TIGR01552">
    <property type="entry name" value="phd_fam"/>
    <property type="match status" value="1"/>
</dbReference>